<keyword evidence="11" id="KW-1185">Reference proteome</keyword>
<comment type="similarity">
    <text evidence="2">Belongs to the prenylcysteine oxidase family.</text>
</comment>
<dbReference type="InterPro" id="IPR017046">
    <property type="entry name" value="Prenylcysteine_Oxase1"/>
</dbReference>
<evidence type="ECO:0000313" key="10">
    <source>
        <dbReference type="EMBL" id="AYO43050.1"/>
    </source>
</evidence>
<dbReference type="GO" id="GO:0001735">
    <property type="term" value="F:prenylcysteine oxidase activity"/>
    <property type="evidence" value="ECO:0007669"/>
    <property type="project" value="UniProtKB-EC"/>
</dbReference>
<evidence type="ECO:0000256" key="1">
    <source>
        <dbReference type="ARBA" id="ARBA00001974"/>
    </source>
</evidence>
<dbReference type="InterPro" id="IPR010795">
    <property type="entry name" value="Prenylcys_lyase"/>
</dbReference>
<evidence type="ECO:0000259" key="9">
    <source>
        <dbReference type="Pfam" id="PF07156"/>
    </source>
</evidence>
<dbReference type="PANTHER" id="PTHR15944:SF0">
    <property type="entry name" value="PRENYLCYSTEINE LYASE DOMAIN-CONTAINING PROTEIN"/>
    <property type="match status" value="1"/>
</dbReference>
<reference evidence="10 11" key="1">
    <citation type="submission" date="2018-10" db="EMBL/GenBank/DDBJ databases">
        <title>Complete genome sequence of Malassezia restricta CBS 7877.</title>
        <authorList>
            <person name="Morand S.C."/>
            <person name="Bertignac M."/>
            <person name="Iltis A."/>
            <person name="Kolder I."/>
            <person name="Pirovano W."/>
            <person name="Jourdain R."/>
            <person name="Clavaud C."/>
        </authorList>
    </citation>
    <scope>NUCLEOTIDE SEQUENCE [LARGE SCALE GENOMIC DNA]</scope>
    <source>
        <strain evidence="10 11">CBS 7877</strain>
    </source>
</reference>
<dbReference type="SUPFAM" id="SSF51905">
    <property type="entry name" value="FAD/NAD(P)-binding domain"/>
    <property type="match status" value="1"/>
</dbReference>
<dbReference type="PANTHER" id="PTHR15944">
    <property type="entry name" value="FARNESYLCYSTEINE LYASE"/>
    <property type="match status" value="1"/>
</dbReference>
<accession>A0A3G2S550</accession>
<keyword evidence="4 8" id="KW-0732">Signal</keyword>
<dbReference type="InterPro" id="IPR036188">
    <property type="entry name" value="FAD/NAD-bd_sf"/>
</dbReference>
<keyword evidence="3" id="KW-0285">Flavoprotein</keyword>
<dbReference type="EC" id="1.8.3.5" evidence="10"/>
<evidence type="ECO:0000256" key="7">
    <source>
        <dbReference type="ARBA" id="ARBA00023180"/>
    </source>
</evidence>
<dbReference type="Proteomes" id="UP000269793">
    <property type="component" value="Chromosome III"/>
</dbReference>
<dbReference type="Pfam" id="PF07156">
    <property type="entry name" value="Prenylcys_lyase"/>
    <property type="match status" value="1"/>
</dbReference>
<dbReference type="VEuPathDB" id="FungiDB:DNF11_2100"/>
<dbReference type="EMBL" id="CP033150">
    <property type="protein sequence ID" value="AYO43050.1"/>
    <property type="molecule type" value="Genomic_DNA"/>
</dbReference>
<feature type="chain" id="PRO_5018112086" evidence="8">
    <location>
        <begin position="20"/>
        <end position="554"/>
    </location>
</feature>
<evidence type="ECO:0000256" key="8">
    <source>
        <dbReference type="SAM" id="SignalP"/>
    </source>
</evidence>
<evidence type="ECO:0000256" key="2">
    <source>
        <dbReference type="ARBA" id="ARBA00009967"/>
    </source>
</evidence>
<dbReference type="GO" id="GO:0030328">
    <property type="term" value="P:prenylcysteine catabolic process"/>
    <property type="evidence" value="ECO:0007669"/>
    <property type="project" value="InterPro"/>
</dbReference>
<dbReference type="Gene3D" id="3.50.50.60">
    <property type="entry name" value="FAD/NAD(P)-binding domain"/>
    <property type="match status" value="2"/>
</dbReference>
<keyword evidence="6 10" id="KW-0560">Oxidoreductase</keyword>
<dbReference type="GO" id="GO:0030327">
    <property type="term" value="P:prenylated protein catabolic process"/>
    <property type="evidence" value="ECO:0007669"/>
    <property type="project" value="TreeGrafter"/>
</dbReference>
<evidence type="ECO:0000256" key="6">
    <source>
        <dbReference type="ARBA" id="ARBA00023002"/>
    </source>
</evidence>
<organism evidence="10 11">
    <name type="scientific">Malassezia restricta (strain ATCC 96810 / NBRC 103918 / CBS 7877)</name>
    <name type="common">Seborrheic dermatitis infection agent</name>
    <dbReference type="NCBI Taxonomy" id="425264"/>
    <lineage>
        <taxon>Eukaryota</taxon>
        <taxon>Fungi</taxon>
        <taxon>Dikarya</taxon>
        <taxon>Basidiomycota</taxon>
        <taxon>Ustilaginomycotina</taxon>
        <taxon>Malasseziomycetes</taxon>
        <taxon>Malasseziales</taxon>
        <taxon>Malasseziaceae</taxon>
        <taxon>Malassezia</taxon>
    </lineage>
</organism>
<evidence type="ECO:0000256" key="3">
    <source>
        <dbReference type="ARBA" id="ARBA00022630"/>
    </source>
</evidence>
<feature type="signal peptide" evidence="8">
    <location>
        <begin position="1"/>
        <end position="19"/>
    </location>
</feature>
<name>A0A3G2S550_MALR7</name>
<sequence>MVGLRSPVWLWATAVLCQAGYILSWQQEPFIVASSNISECPSYSRPELRVAIIGAGASGTTAAYLLSKAQERLHEVHMQGLPGCEGAVWPERVQMTVYERDRVGGRVHHVHPLDDLQQAPVEMGASILSSANQHILFATDKFGIKRVPPEQIPGGGYGLWNGKEVLMDQFSDTKWDQLRLYWRYGRSLSIAFQLMQRALTSFLQLYSPMFLQERSSPTSKSGFPWSSVKGLVHSLGLQDPSTVSTKNYYMSHKVSAAFVDEVINGVTRANYAQHVEHIHALAGMVSMAATNAFSMEGGNTQIFERMLAASGATVHTGIAGQVTGLMRMQGASSQWWVGTRDGRGSVFDAVIIATPWQSAHITLLNTEHTVPMFDMQQVHVTLVATDAPRPSQAYFGYAATSQVPRTILTTQAPDGSVPEFLSLSYLREMHHVRHAGTTWDKLYLVKLFSLAPLSPQQLERILSGRIVWTRHHAWSAYPQLTPPSKWPSFHVAQNLYNINAMERWVSTLETSTIAAKNTVASLLRNWLGAGFVLGQNCTWESASVAAHWDTWGCT</sequence>
<dbReference type="Gene3D" id="3.90.660.20">
    <property type="entry name" value="Protoporphyrinogen oxidase, mitochondrial, domain 2"/>
    <property type="match status" value="1"/>
</dbReference>
<proteinExistence type="inferred from homology"/>
<evidence type="ECO:0000256" key="5">
    <source>
        <dbReference type="ARBA" id="ARBA00022827"/>
    </source>
</evidence>
<gene>
    <name evidence="10" type="primary">Pcyox1</name>
    <name evidence="10" type="ORF">DNF11_2100</name>
</gene>
<dbReference type="STRING" id="425264.A0A3G2S550"/>
<dbReference type="AlphaFoldDB" id="A0A3G2S550"/>
<keyword evidence="5" id="KW-0274">FAD</keyword>
<protein>
    <submittedName>
        <fullName evidence="10">Prenylcysteine oxidase</fullName>
        <ecNumber evidence="10">1.8.3.5</ecNumber>
    </submittedName>
</protein>
<feature type="domain" description="Prenylcysteine lyase" evidence="9">
    <location>
        <begin position="173"/>
        <end position="524"/>
    </location>
</feature>
<evidence type="ECO:0000256" key="4">
    <source>
        <dbReference type="ARBA" id="ARBA00022729"/>
    </source>
</evidence>
<keyword evidence="7" id="KW-0325">Glycoprotein</keyword>
<dbReference type="OrthoDB" id="437369at2759"/>
<comment type="cofactor">
    <cofactor evidence="1">
        <name>FAD</name>
        <dbReference type="ChEBI" id="CHEBI:57692"/>
    </cofactor>
</comment>
<evidence type="ECO:0000313" key="11">
    <source>
        <dbReference type="Proteomes" id="UP000269793"/>
    </source>
</evidence>